<proteinExistence type="inferred from homology"/>
<dbReference type="KEGG" id="dfe:Dfer_2429"/>
<dbReference type="AlphaFoldDB" id="C6W0P1"/>
<evidence type="ECO:0000313" key="8">
    <source>
        <dbReference type="EMBL" id="ACT93647.1"/>
    </source>
</evidence>
<dbReference type="eggNOG" id="COG2246">
    <property type="taxonomic scope" value="Bacteria"/>
</dbReference>
<evidence type="ECO:0000256" key="2">
    <source>
        <dbReference type="ARBA" id="ARBA00009399"/>
    </source>
</evidence>
<evidence type="ECO:0000256" key="6">
    <source>
        <dbReference type="SAM" id="Phobius"/>
    </source>
</evidence>
<keyword evidence="3 6" id="KW-0812">Transmembrane</keyword>
<dbReference type="Pfam" id="PF04138">
    <property type="entry name" value="GtrA_DPMS_TM"/>
    <property type="match status" value="1"/>
</dbReference>
<evidence type="ECO:0000313" key="9">
    <source>
        <dbReference type="Proteomes" id="UP000002011"/>
    </source>
</evidence>
<dbReference type="EMBL" id="CP001619">
    <property type="protein sequence ID" value="ACT93647.1"/>
    <property type="molecule type" value="Genomic_DNA"/>
</dbReference>
<feature type="domain" description="GtrA/DPMS transmembrane" evidence="7">
    <location>
        <begin position="45"/>
        <end position="137"/>
    </location>
</feature>
<evidence type="ECO:0000256" key="4">
    <source>
        <dbReference type="ARBA" id="ARBA00022989"/>
    </source>
</evidence>
<keyword evidence="4 6" id="KW-1133">Transmembrane helix</keyword>
<feature type="transmembrane region" description="Helical" evidence="6">
    <location>
        <begin position="107"/>
        <end position="133"/>
    </location>
</feature>
<dbReference type="Proteomes" id="UP000002011">
    <property type="component" value="Chromosome"/>
</dbReference>
<dbReference type="STRING" id="471854.Dfer_2429"/>
<accession>C6W0P1</accession>
<evidence type="ECO:0000256" key="1">
    <source>
        <dbReference type="ARBA" id="ARBA00004141"/>
    </source>
</evidence>
<dbReference type="PANTHER" id="PTHR38459">
    <property type="entry name" value="PROPHAGE BACTOPRENOL-LINKED GLUCOSE TRANSLOCASE HOMOLOG"/>
    <property type="match status" value="1"/>
</dbReference>
<evidence type="ECO:0000256" key="5">
    <source>
        <dbReference type="ARBA" id="ARBA00023136"/>
    </source>
</evidence>
<dbReference type="HOGENOM" id="CLU_120869_0_0_10"/>
<name>C6W0P1_DYAFD</name>
<evidence type="ECO:0000259" key="7">
    <source>
        <dbReference type="Pfam" id="PF04138"/>
    </source>
</evidence>
<keyword evidence="5 6" id="KW-0472">Membrane</keyword>
<gene>
    <name evidence="8" type="ordered locus">Dfer_2429</name>
</gene>
<protein>
    <submittedName>
        <fullName evidence="8">GtrA family protein</fullName>
    </submittedName>
</protein>
<feature type="transmembrane region" description="Helical" evidence="6">
    <location>
        <begin position="154"/>
        <end position="174"/>
    </location>
</feature>
<feature type="transmembrane region" description="Helical" evidence="6">
    <location>
        <begin position="75"/>
        <end position="95"/>
    </location>
</feature>
<feature type="transmembrane region" description="Helical" evidence="6">
    <location>
        <begin position="42"/>
        <end position="63"/>
    </location>
</feature>
<evidence type="ECO:0000256" key="3">
    <source>
        <dbReference type="ARBA" id="ARBA00022692"/>
    </source>
</evidence>
<dbReference type="PANTHER" id="PTHR38459:SF1">
    <property type="entry name" value="PROPHAGE BACTOPRENOL-LINKED GLUCOSE TRANSLOCASE HOMOLOG"/>
    <property type="match status" value="1"/>
</dbReference>
<dbReference type="GO" id="GO:0005886">
    <property type="term" value="C:plasma membrane"/>
    <property type="evidence" value="ECO:0007669"/>
    <property type="project" value="TreeGrafter"/>
</dbReference>
<comment type="similarity">
    <text evidence="2">Belongs to the GtrA family.</text>
</comment>
<dbReference type="InterPro" id="IPR007267">
    <property type="entry name" value="GtrA_DPMS_TM"/>
</dbReference>
<dbReference type="GO" id="GO:0000271">
    <property type="term" value="P:polysaccharide biosynthetic process"/>
    <property type="evidence" value="ECO:0007669"/>
    <property type="project" value="InterPro"/>
</dbReference>
<comment type="subcellular location">
    <subcellularLocation>
        <location evidence="1">Membrane</location>
        <topology evidence="1">Multi-pass membrane protein</topology>
    </subcellularLocation>
</comment>
<dbReference type="InterPro" id="IPR051401">
    <property type="entry name" value="GtrA_CellWall_Glycosyl"/>
</dbReference>
<organism evidence="8 9">
    <name type="scientific">Dyadobacter fermentans (strain ATCC 700827 / DSM 18053 / CIP 107007 / KCTC 52180 / NS114)</name>
    <dbReference type="NCBI Taxonomy" id="471854"/>
    <lineage>
        <taxon>Bacteria</taxon>
        <taxon>Pseudomonadati</taxon>
        <taxon>Bacteroidota</taxon>
        <taxon>Cytophagia</taxon>
        <taxon>Cytophagales</taxon>
        <taxon>Spirosomataceae</taxon>
        <taxon>Dyadobacter</taxon>
    </lineage>
</organism>
<keyword evidence="9" id="KW-1185">Reference proteome</keyword>
<reference evidence="8 9" key="1">
    <citation type="journal article" date="2009" name="Stand. Genomic Sci.">
        <title>Complete genome sequence of Dyadobacter fermentans type strain (NS114).</title>
        <authorList>
            <person name="Lang E."/>
            <person name="Lapidus A."/>
            <person name="Chertkov O."/>
            <person name="Brettin T."/>
            <person name="Detter J.C."/>
            <person name="Han C."/>
            <person name="Copeland A."/>
            <person name="Glavina Del Rio T."/>
            <person name="Nolan M."/>
            <person name="Chen F."/>
            <person name="Lucas S."/>
            <person name="Tice H."/>
            <person name="Cheng J.F."/>
            <person name="Land M."/>
            <person name="Hauser L."/>
            <person name="Chang Y.J."/>
            <person name="Jeffries C.D."/>
            <person name="Kopitz M."/>
            <person name="Bruce D."/>
            <person name="Goodwin L."/>
            <person name="Pitluck S."/>
            <person name="Ovchinnikova G."/>
            <person name="Pati A."/>
            <person name="Ivanova N."/>
            <person name="Mavrommatis K."/>
            <person name="Chen A."/>
            <person name="Palaniappan K."/>
            <person name="Chain P."/>
            <person name="Bristow J."/>
            <person name="Eisen J.A."/>
            <person name="Markowitz V."/>
            <person name="Hugenholtz P."/>
            <person name="Goker M."/>
            <person name="Rohde M."/>
            <person name="Kyrpides N.C."/>
            <person name="Klenk H.P."/>
        </authorList>
    </citation>
    <scope>NUCLEOTIDE SEQUENCE [LARGE SCALE GENOMIC DNA]</scope>
    <source>
        <strain evidence="9">ATCC 700827 / DSM 18053 / CIP 107007 / KCTC 52180 / NS114</strain>
    </source>
</reference>
<sequence length="194" mass="22358">MWFCFQTIFFLILGPQSGSPSNLTNTPVTQIKQNKIFNPKDIIAYFLVAGTGALIQLVSSSLIQDWFNISWSDSIVPSYIIGFFWGFTLTKLFAFDARRSNQTRREMVKFLMVSMVSLFITWAFTIGSSKFLVDYLGMEVYKVKFSFAKKEVNVTEMVCYVIGMGFSFVSNYILHKTFTFKSTGFYNRLKVLIR</sequence>